<dbReference type="GO" id="GO:0030170">
    <property type="term" value="F:pyridoxal phosphate binding"/>
    <property type="evidence" value="ECO:0007669"/>
    <property type="project" value="InterPro"/>
</dbReference>
<dbReference type="GO" id="GO:0030429">
    <property type="term" value="F:kynureninase activity"/>
    <property type="evidence" value="ECO:0007669"/>
    <property type="project" value="InterPro"/>
</dbReference>
<dbReference type="NCBIfam" id="TIGR01814">
    <property type="entry name" value="kynureninase"/>
    <property type="match status" value="1"/>
</dbReference>
<dbReference type="AlphaFoldDB" id="A0A6J7APC6"/>
<dbReference type="EMBL" id="CAFABK010000087">
    <property type="protein sequence ID" value="CAB4834318.1"/>
    <property type="molecule type" value="Genomic_DNA"/>
</dbReference>
<dbReference type="InterPro" id="IPR010111">
    <property type="entry name" value="Kynureninase"/>
</dbReference>
<dbReference type="HAMAP" id="MF_01970">
    <property type="entry name" value="Kynureninase"/>
    <property type="match status" value="1"/>
</dbReference>
<dbReference type="InterPro" id="IPR015421">
    <property type="entry name" value="PyrdxlP-dep_Trfase_major"/>
</dbReference>
<dbReference type="FunFam" id="3.40.640.10:FF:000031">
    <property type="entry name" value="Kynureninase"/>
    <property type="match status" value="1"/>
</dbReference>
<dbReference type="Pfam" id="PF22580">
    <property type="entry name" value="KYNU_C"/>
    <property type="match status" value="1"/>
</dbReference>
<keyword evidence="1" id="KW-0662">Pyridine nucleotide biosynthesis</keyword>
<keyword evidence="2" id="KW-0378">Hydrolase</keyword>
<dbReference type="InterPro" id="IPR015422">
    <property type="entry name" value="PyrdxlP-dep_Trfase_small"/>
</dbReference>
<dbReference type="InterPro" id="IPR015424">
    <property type="entry name" value="PyrdxlP-dep_Trfase"/>
</dbReference>
<gene>
    <name evidence="4" type="ORF">UFOPK3204_01459</name>
</gene>
<evidence type="ECO:0000256" key="1">
    <source>
        <dbReference type="ARBA" id="ARBA00022642"/>
    </source>
</evidence>
<keyword evidence="3" id="KW-0663">Pyridoxal phosphate</keyword>
<evidence type="ECO:0000256" key="2">
    <source>
        <dbReference type="ARBA" id="ARBA00022801"/>
    </source>
</evidence>
<dbReference type="PANTHER" id="PTHR14084:SF0">
    <property type="entry name" value="KYNURENINASE"/>
    <property type="match status" value="1"/>
</dbReference>
<protein>
    <submittedName>
        <fullName evidence="4">Unannotated protein</fullName>
    </submittedName>
</protein>
<sequence length="427" mass="47231">MNLSEQYAYDLDAAHPSATRSQFIQLPANRGSYPHQAYFAGNSLGLQPITTAAAITDVLESWSQRGVHGHFTGGDPWLHYHQYVNEALSRVVGALPQEVSVMNTLTVNLHLMLASFYRPTAERHQILIEDYAFPSDSYAVRSHARLRGYDPDDAILRLRPRAGEDVLRTEDVISVIEQQGPRIATLMLSGINYLTGELMDIAAITAAGRKAGIFVGWDLAHAAGNVPLALHDWGVDFAAWCNYKYLNSGPGAVAAAFVHERHLADPDIQRLEGWYGNRLETRFDMAPIIDTPPTAEAWVLSTSPILAIAPIRASLEIFDSVGMPALRKRSLQLSDYLLSLLDDLATRAPLAIVTPREAARRGSQISIRIDTDVAQFARRMDENWGVIPDDRKPNIIRMAPIPLYTSFHDCWRGADAVSRELLGLSIG</sequence>
<dbReference type="GO" id="GO:0009435">
    <property type="term" value="P:NAD+ biosynthetic process"/>
    <property type="evidence" value="ECO:0007669"/>
    <property type="project" value="InterPro"/>
</dbReference>
<organism evidence="4">
    <name type="scientific">freshwater metagenome</name>
    <dbReference type="NCBI Taxonomy" id="449393"/>
    <lineage>
        <taxon>unclassified sequences</taxon>
        <taxon>metagenomes</taxon>
        <taxon>ecological metagenomes</taxon>
    </lineage>
</organism>
<accession>A0A6J7APC6</accession>
<dbReference type="PIRSF" id="PIRSF038800">
    <property type="entry name" value="KYNU"/>
    <property type="match status" value="1"/>
</dbReference>
<dbReference type="GO" id="GO:0005737">
    <property type="term" value="C:cytoplasm"/>
    <property type="evidence" value="ECO:0007669"/>
    <property type="project" value="InterPro"/>
</dbReference>
<dbReference type="SUPFAM" id="SSF53383">
    <property type="entry name" value="PLP-dependent transferases"/>
    <property type="match status" value="1"/>
</dbReference>
<dbReference type="Gene3D" id="3.40.640.10">
    <property type="entry name" value="Type I PLP-dependent aspartate aminotransferase-like (Major domain)"/>
    <property type="match status" value="1"/>
</dbReference>
<name>A0A6J7APC6_9ZZZZ</name>
<dbReference type="GO" id="GO:0019441">
    <property type="term" value="P:L-tryptophan catabolic process to kynurenine"/>
    <property type="evidence" value="ECO:0007669"/>
    <property type="project" value="TreeGrafter"/>
</dbReference>
<proteinExistence type="inferred from homology"/>
<dbReference type="PANTHER" id="PTHR14084">
    <property type="entry name" value="KYNURENINASE"/>
    <property type="match status" value="1"/>
</dbReference>
<evidence type="ECO:0000313" key="4">
    <source>
        <dbReference type="EMBL" id="CAB4834318.1"/>
    </source>
</evidence>
<reference evidence="4" key="1">
    <citation type="submission" date="2020-05" db="EMBL/GenBank/DDBJ databases">
        <authorList>
            <person name="Chiriac C."/>
            <person name="Salcher M."/>
            <person name="Ghai R."/>
            <person name="Kavagutti S V."/>
        </authorList>
    </citation>
    <scope>NUCLEOTIDE SEQUENCE</scope>
</reference>
<dbReference type="GO" id="GO:0043420">
    <property type="term" value="P:anthranilate metabolic process"/>
    <property type="evidence" value="ECO:0007669"/>
    <property type="project" value="TreeGrafter"/>
</dbReference>
<dbReference type="Gene3D" id="3.90.1150.10">
    <property type="entry name" value="Aspartate Aminotransferase, domain 1"/>
    <property type="match status" value="1"/>
</dbReference>
<evidence type="ECO:0000256" key="3">
    <source>
        <dbReference type="ARBA" id="ARBA00022898"/>
    </source>
</evidence>